<name>A0A520MIQ2_9GAMM</name>
<evidence type="ECO:0000313" key="6">
    <source>
        <dbReference type="Proteomes" id="UP000315889"/>
    </source>
</evidence>
<evidence type="ECO:0000313" key="5">
    <source>
        <dbReference type="EMBL" id="RZO21084.1"/>
    </source>
</evidence>
<feature type="domain" description="Response regulatory" evidence="4">
    <location>
        <begin position="7"/>
        <end position="117"/>
    </location>
</feature>
<dbReference type="AlphaFoldDB" id="A0A520MIQ2"/>
<dbReference type="SMART" id="SM00448">
    <property type="entry name" value="REC"/>
    <property type="match status" value="1"/>
</dbReference>
<organism evidence="5 6">
    <name type="scientific">SAR92 clade bacterium</name>
    <dbReference type="NCBI Taxonomy" id="2315479"/>
    <lineage>
        <taxon>Bacteria</taxon>
        <taxon>Pseudomonadati</taxon>
        <taxon>Pseudomonadota</taxon>
        <taxon>Gammaproteobacteria</taxon>
        <taxon>Cellvibrionales</taxon>
        <taxon>Porticoccaceae</taxon>
        <taxon>SAR92 clade</taxon>
    </lineage>
</organism>
<protein>
    <submittedName>
        <fullName evidence="5">Response regulator</fullName>
    </submittedName>
</protein>
<feature type="region of interest" description="Disordered" evidence="3">
    <location>
        <begin position="120"/>
        <end position="140"/>
    </location>
</feature>
<dbReference type="InterPro" id="IPR001789">
    <property type="entry name" value="Sig_transdc_resp-reg_receiver"/>
</dbReference>
<accession>A0A520MIQ2</accession>
<dbReference type="GO" id="GO:0000160">
    <property type="term" value="P:phosphorelay signal transduction system"/>
    <property type="evidence" value="ECO:0007669"/>
    <property type="project" value="InterPro"/>
</dbReference>
<gene>
    <name evidence="5" type="ORF">EVB03_02335</name>
</gene>
<dbReference type="InterPro" id="IPR050595">
    <property type="entry name" value="Bact_response_regulator"/>
</dbReference>
<evidence type="ECO:0000259" key="4">
    <source>
        <dbReference type="PROSITE" id="PS50110"/>
    </source>
</evidence>
<proteinExistence type="predicted"/>
<dbReference type="PANTHER" id="PTHR44591">
    <property type="entry name" value="STRESS RESPONSE REGULATOR PROTEIN 1"/>
    <property type="match status" value="1"/>
</dbReference>
<reference evidence="5 6" key="1">
    <citation type="submission" date="2019-02" db="EMBL/GenBank/DDBJ databases">
        <title>Prokaryotic population dynamics and viral predation in marine succession experiment using metagenomics: the confinement effect.</title>
        <authorList>
            <person name="Haro-Moreno J.M."/>
            <person name="Rodriguez-Valera F."/>
            <person name="Lopez-Perez M."/>
        </authorList>
    </citation>
    <scope>NUCLEOTIDE SEQUENCE [LARGE SCALE GENOMIC DNA]</scope>
    <source>
        <strain evidence="5">MED-G170</strain>
    </source>
</reference>
<dbReference type="Gene3D" id="3.40.50.2300">
    <property type="match status" value="1"/>
</dbReference>
<evidence type="ECO:0000256" key="1">
    <source>
        <dbReference type="ARBA" id="ARBA00022553"/>
    </source>
</evidence>
<dbReference type="SUPFAM" id="SSF52172">
    <property type="entry name" value="CheY-like"/>
    <property type="match status" value="1"/>
</dbReference>
<dbReference type="PANTHER" id="PTHR44591:SF3">
    <property type="entry name" value="RESPONSE REGULATORY DOMAIN-CONTAINING PROTEIN"/>
    <property type="match status" value="1"/>
</dbReference>
<feature type="modified residue" description="4-aspartylphosphate" evidence="2">
    <location>
        <position position="56"/>
    </location>
</feature>
<sequence length="191" mass="21425">MNNPLSKILVVEDEEIIRTSLVKLLVRHNYAVDDAVSVKAALSRYNIKEFNLIISDLRLPGNPGSELINLAGTVPVIIMTSYASLRSAVDIMRQGAVDYISKPFDHEELIQSVKRALSNTAQNQDKTDNLPEVTSHSSKGSDFMSLEEYFAAFVTENQDQMSETVLAEKLGISRKSLWERRNKLGITRNKK</sequence>
<dbReference type="PROSITE" id="PS50110">
    <property type="entry name" value="RESPONSE_REGULATORY"/>
    <property type="match status" value="1"/>
</dbReference>
<evidence type="ECO:0000256" key="2">
    <source>
        <dbReference type="PROSITE-ProRule" id="PRU00169"/>
    </source>
</evidence>
<dbReference type="Proteomes" id="UP000315889">
    <property type="component" value="Unassembled WGS sequence"/>
</dbReference>
<dbReference type="InterPro" id="IPR011006">
    <property type="entry name" value="CheY-like_superfamily"/>
</dbReference>
<evidence type="ECO:0000256" key="3">
    <source>
        <dbReference type="SAM" id="MobiDB-lite"/>
    </source>
</evidence>
<dbReference type="EMBL" id="SHBP01000002">
    <property type="protein sequence ID" value="RZO21084.1"/>
    <property type="molecule type" value="Genomic_DNA"/>
</dbReference>
<comment type="caution">
    <text evidence="5">The sequence shown here is derived from an EMBL/GenBank/DDBJ whole genome shotgun (WGS) entry which is preliminary data.</text>
</comment>
<keyword evidence="1 2" id="KW-0597">Phosphoprotein</keyword>
<dbReference type="Pfam" id="PF00072">
    <property type="entry name" value="Response_reg"/>
    <property type="match status" value="1"/>
</dbReference>